<dbReference type="Gene3D" id="1.20.1070.10">
    <property type="entry name" value="Rhodopsin 7-helix transmembrane proteins"/>
    <property type="match status" value="1"/>
</dbReference>
<dbReference type="SUPFAM" id="SSF81321">
    <property type="entry name" value="Family A G protein-coupled receptor-like"/>
    <property type="match status" value="1"/>
</dbReference>
<dbReference type="PANTHER" id="PTHR24249">
    <property type="entry name" value="HISTAMINE RECEPTOR-RELATED G-PROTEIN COUPLED RECEPTOR"/>
    <property type="match status" value="1"/>
</dbReference>
<feature type="transmembrane region" description="Helical" evidence="10">
    <location>
        <begin position="224"/>
        <end position="246"/>
    </location>
</feature>
<evidence type="ECO:0000256" key="6">
    <source>
        <dbReference type="ARBA" id="ARBA00023136"/>
    </source>
</evidence>
<feature type="transmembrane region" description="Helical" evidence="10">
    <location>
        <begin position="137"/>
        <end position="154"/>
    </location>
</feature>
<feature type="transmembrane region" description="Helical" evidence="10">
    <location>
        <begin position="92"/>
        <end position="116"/>
    </location>
</feature>
<evidence type="ECO:0000256" key="4">
    <source>
        <dbReference type="ARBA" id="ARBA00022989"/>
    </source>
</evidence>
<dbReference type="InterPro" id="IPR000276">
    <property type="entry name" value="GPCR_Rhodpsn"/>
</dbReference>
<evidence type="ECO:0000256" key="9">
    <source>
        <dbReference type="RuleBase" id="RU000688"/>
    </source>
</evidence>
<dbReference type="InterPro" id="IPR050569">
    <property type="entry name" value="TAAR"/>
</dbReference>
<keyword evidence="4 10" id="KW-1133">Transmembrane helix</keyword>
<dbReference type="GO" id="GO:0005886">
    <property type="term" value="C:plasma membrane"/>
    <property type="evidence" value="ECO:0007669"/>
    <property type="project" value="UniProtKB-SubCell"/>
</dbReference>
<evidence type="ECO:0000259" key="11">
    <source>
        <dbReference type="PROSITE" id="PS50262"/>
    </source>
</evidence>
<comment type="caution">
    <text evidence="12">The sequence shown here is derived from an EMBL/GenBank/DDBJ whole genome shotgun (WGS) entry which is preliminary data.</text>
</comment>
<evidence type="ECO:0000313" key="12">
    <source>
        <dbReference type="EMBL" id="KAJ7370081.1"/>
    </source>
</evidence>
<keyword evidence="13" id="KW-1185">Reference proteome</keyword>
<keyword evidence="3 9" id="KW-0812">Transmembrane</keyword>
<organism evidence="12 13">
    <name type="scientific">Desmophyllum pertusum</name>
    <dbReference type="NCBI Taxonomy" id="174260"/>
    <lineage>
        <taxon>Eukaryota</taxon>
        <taxon>Metazoa</taxon>
        <taxon>Cnidaria</taxon>
        <taxon>Anthozoa</taxon>
        <taxon>Hexacorallia</taxon>
        <taxon>Scleractinia</taxon>
        <taxon>Caryophylliina</taxon>
        <taxon>Caryophylliidae</taxon>
        <taxon>Desmophyllum</taxon>
    </lineage>
</organism>
<dbReference type="SMART" id="SM01381">
    <property type="entry name" value="7TM_GPCR_Srsx"/>
    <property type="match status" value="1"/>
</dbReference>
<dbReference type="AlphaFoldDB" id="A0A9W9YV96"/>
<dbReference type="GO" id="GO:0004930">
    <property type="term" value="F:G protein-coupled receptor activity"/>
    <property type="evidence" value="ECO:0007669"/>
    <property type="project" value="UniProtKB-KW"/>
</dbReference>
<evidence type="ECO:0000256" key="10">
    <source>
        <dbReference type="SAM" id="Phobius"/>
    </source>
</evidence>
<reference evidence="12" key="1">
    <citation type="submission" date="2023-01" db="EMBL/GenBank/DDBJ databases">
        <title>Genome assembly of the deep-sea coral Lophelia pertusa.</title>
        <authorList>
            <person name="Herrera S."/>
            <person name="Cordes E."/>
        </authorList>
    </citation>
    <scope>NUCLEOTIDE SEQUENCE</scope>
    <source>
        <strain evidence="12">USNM1676648</strain>
        <tissue evidence="12">Polyp</tissue>
    </source>
</reference>
<feature type="transmembrane region" description="Helical" evidence="10">
    <location>
        <begin position="67"/>
        <end position="86"/>
    </location>
</feature>
<feature type="transmembrane region" description="Helical" evidence="10">
    <location>
        <begin position="22"/>
        <end position="47"/>
    </location>
</feature>
<dbReference type="EMBL" id="MU826873">
    <property type="protein sequence ID" value="KAJ7370081.1"/>
    <property type="molecule type" value="Genomic_DNA"/>
</dbReference>
<keyword evidence="6 10" id="KW-0472">Membrane</keyword>
<name>A0A9W9YV96_9CNID</name>
<keyword evidence="2" id="KW-1003">Cell membrane</keyword>
<evidence type="ECO:0000313" key="13">
    <source>
        <dbReference type="Proteomes" id="UP001163046"/>
    </source>
</evidence>
<keyword evidence="5 9" id="KW-0297">G-protein coupled receptor</keyword>
<dbReference type="CDD" id="cd00637">
    <property type="entry name" value="7tm_classA_rhodopsin-like"/>
    <property type="match status" value="1"/>
</dbReference>
<proteinExistence type="inferred from homology"/>
<dbReference type="OrthoDB" id="9894375at2759"/>
<dbReference type="Proteomes" id="UP001163046">
    <property type="component" value="Unassembled WGS sequence"/>
</dbReference>
<keyword evidence="8 9" id="KW-0807">Transducer</keyword>
<evidence type="ECO:0000256" key="2">
    <source>
        <dbReference type="ARBA" id="ARBA00022475"/>
    </source>
</evidence>
<dbReference type="InterPro" id="IPR017452">
    <property type="entry name" value="GPCR_Rhodpsn_7TM"/>
</dbReference>
<dbReference type="PROSITE" id="PS00237">
    <property type="entry name" value="G_PROTEIN_RECEP_F1_1"/>
    <property type="match status" value="1"/>
</dbReference>
<evidence type="ECO:0000256" key="7">
    <source>
        <dbReference type="ARBA" id="ARBA00023170"/>
    </source>
</evidence>
<feature type="transmembrane region" description="Helical" evidence="10">
    <location>
        <begin position="258"/>
        <end position="283"/>
    </location>
</feature>
<evidence type="ECO:0000256" key="8">
    <source>
        <dbReference type="ARBA" id="ARBA00023224"/>
    </source>
</evidence>
<dbReference type="PRINTS" id="PR00237">
    <property type="entry name" value="GPCRRHODOPSN"/>
</dbReference>
<gene>
    <name evidence="12" type="ORF">OS493_034290</name>
</gene>
<protein>
    <recommendedName>
        <fullName evidence="11">G-protein coupled receptors family 1 profile domain-containing protein</fullName>
    </recommendedName>
</protein>
<keyword evidence="7 9" id="KW-0675">Receptor</keyword>
<evidence type="ECO:0000256" key="1">
    <source>
        <dbReference type="ARBA" id="ARBA00004651"/>
    </source>
</evidence>
<accession>A0A9W9YV96</accession>
<dbReference type="PROSITE" id="PS50262">
    <property type="entry name" value="G_PROTEIN_RECEP_F1_2"/>
    <property type="match status" value="1"/>
</dbReference>
<evidence type="ECO:0000256" key="3">
    <source>
        <dbReference type="ARBA" id="ARBA00022692"/>
    </source>
</evidence>
<dbReference type="PANTHER" id="PTHR24249:SF372">
    <property type="entry name" value="G-PROTEIN COUPLED RECEPTORS FAMILY 1 PROFILE DOMAIN-CONTAINING PROTEIN"/>
    <property type="match status" value="1"/>
</dbReference>
<sequence>MENNFYNPSSRPWKEANFDLKYFWAVVVALTAIATFLANAIVIIAIWKDPNRNLQRKPSNLLIASQAVADFFVGLVQEPLCAWWILTFSSTAVHMIEAVSSLFLVSSVFHVVALSFDRYVAVAKPLQHNAIVTKKRVFLWILIIWLSSCIYMSYRTVLRELNYSIVLINIISGVHTVLPSIISVLFYFRLYHVLRKYRKRASNLDESGRMVINAYRRERNMTKAMMVVMCLFLFCLTPWFVFYQVIGACPTCEDHESFEMYLFAIFYYIFCTKSLLNPFLYAWRLPKFKAVFKSMLKMRRSNHRIEAIHLSRTTVG</sequence>
<feature type="domain" description="G-protein coupled receptors family 1 profile" evidence="11">
    <location>
        <begin position="38"/>
        <end position="281"/>
    </location>
</feature>
<dbReference type="Pfam" id="PF00001">
    <property type="entry name" value="7tm_1"/>
    <property type="match status" value="1"/>
</dbReference>
<evidence type="ECO:0000256" key="5">
    <source>
        <dbReference type="ARBA" id="ARBA00023040"/>
    </source>
</evidence>
<comment type="similarity">
    <text evidence="9">Belongs to the G-protein coupled receptor 1 family.</text>
</comment>
<comment type="subcellular location">
    <subcellularLocation>
        <location evidence="1">Cell membrane</location>
        <topology evidence="1">Multi-pass membrane protein</topology>
    </subcellularLocation>
</comment>
<feature type="transmembrane region" description="Helical" evidence="10">
    <location>
        <begin position="166"/>
        <end position="190"/>
    </location>
</feature>